<dbReference type="InterPro" id="IPR018247">
    <property type="entry name" value="EF_Hand_1_Ca_BS"/>
</dbReference>
<dbReference type="Pfam" id="PF13499">
    <property type="entry name" value="EF-hand_7"/>
    <property type="match status" value="1"/>
</dbReference>
<dbReference type="InterPro" id="IPR002048">
    <property type="entry name" value="EF_hand_dom"/>
</dbReference>
<feature type="domain" description="EF-hand" evidence="3">
    <location>
        <begin position="60"/>
        <end position="95"/>
    </location>
</feature>
<dbReference type="SMART" id="SM00054">
    <property type="entry name" value="EFh"/>
    <property type="match status" value="1"/>
</dbReference>
<organism evidence="4 5">
    <name type="scientific">Sinanodonta woodiana</name>
    <name type="common">Chinese pond mussel</name>
    <name type="synonym">Anodonta woodiana</name>
    <dbReference type="NCBI Taxonomy" id="1069815"/>
    <lineage>
        <taxon>Eukaryota</taxon>
        <taxon>Metazoa</taxon>
        <taxon>Spiralia</taxon>
        <taxon>Lophotrochozoa</taxon>
        <taxon>Mollusca</taxon>
        <taxon>Bivalvia</taxon>
        <taxon>Autobranchia</taxon>
        <taxon>Heteroconchia</taxon>
        <taxon>Palaeoheterodonta</taxon>
        <taxon>Unionida</taxon>
        <taxon>Unionoidea</taxon>
        <taxon>Unionidae</taxon>
        <taxon>Unioninae</taxon>
        <taxon>Sinanodonta</taxon>
    </lineage>
</organism>
<dbReference type="SUPFAM" id="SSF47473">
    <property type="entry name" value="EF-hand"/>
    <property type="match status" value="1"/>
</dbReference>
<dbReference type="PROSITE" id="PS50222">
    <property type="entry name" value="EF_HAND_2"/>
    <property type="match status" value="1"/>
</dbReference>
<dbReference type="InterPro" id="IPR050230">
    <property type="entry name" value="CALM/Myosin/TropC-like"/>
</dbReference>
<dbReference type="PROSITE" id="PS00018">
    <property type="entry name" value="EF_HAND_1"/>
    <property type="match status" value="1"/>
</dbReference>
<dbReference type="EMBL" id="JBJQND010000006">
    <property type="protein sequence ID" value="KAL3874532.1"/>
    <property type="molecule type" value="Genomic_DNA"/>
</dbReference>
<comment type="caution">
    <text evidence="4">The sequence shown here is derived from an EMBL/GenBank/DDBJ whole genome shotgun (WGS) entry which is preliminary data.</text>
</comment>
<evidence type="ECO:0000256" key="1">
    <source>
        <dbReference type="ARBA" id="ARBA00022737"/>
    </source>
</evidence>
<dbReference type="PANTHER" id="PTHR23048:SF0">
    <property type="entry name" value="CALMODULIN LIKE 3"/>
    <property type="match status" value="1"/>
</dbReference>
<keyword evidence="5" id="KW-1185">Reference proteome</keyword>
<dbReference type="FunFam" id="1.10.238.10:FF:000527">
    <property type="entry name" value="Calmodulin-3"/>
    <property type="match status" value="1"/>
</dbReference>
<reference evidence="4 5" key="1">
    <citation type="submission" date="2024-11" db="EMBL/GenBank/DDBJ databases">
        <title>Chromosome-level genome assembly of the freshwater bivalve Anodonta woodiana.</title>
        <authorList>
            <person name="Chen X."/>
        </authorList>
    </citation>
    <scope>NUCLEOTIDE SEQUENCE [LARGE SCALE GENOMIC DNA]</scope>
    <source>
        <strain evidence="4">MN2024</strain>
        <tissue evidence="4">Gills</tissue>
    </source>
</reference>
<evidence type="ECO:0000313" key="4">
    <source>
        <dbReference type="EMBL" id="KAL3874532.1"/>
    </source>
</evidence>
<gene>
    <name evidence="4" type="ORF">ACJMK2_037536</name>
</gene>
<keyword evidence="2" id="KW-0106">Calcium</keyword>
<protein>
    <recommendedName>
        <fullName evidence="3">EF-hand domain-containing protein</fullName>
    </recommendedName>
</protein>
<accession>A0ABD3WKN1</accession>
<sequence>MQRERVRESDVPRKLVYRVVANPMFQFWSITLQMELEITLTAGKTDIARDKMATHVLTDEEIAEINEAFNMFDKDGNGKITTKELGEVMRSLGRDPTDAELEDMISEVDIDDLEDKTKHGDVLV</sequence>
<evidence type="ECO:0000313" key="5">
    <source>
        <dbReference type="Proteomes" id="UP001634394"/>
    </source>
</evidence>
<proteinExistence type="predicted"/>
<dbReference type="CDD" id="cd00051">
    <property type="entry name" value="EFh"/>
    <property type="match status" value="1"/>
</dbReference>
<keyword evidence="1" id="KW-0677">Repeat</keyword>
<name>A0ABD3WKN1_SINWO</name>
<evidence type="ECO:0000259" key="3">
    <source>
        <dbReference type="PROSITE" id="PS50222"/>
    </source>
</evidence>
<dbReference type="Gene3D" id="1.10.238.10">
    <property type="entry name" value="EF-hand"/>
    <property type="match status" value="1"/>
</dbReference>
<dbReference type="Proteomes" id="UP001634394">
    <property type="component" value="Unassembled WGS sequence"/>
</dbReference>
<dbReference type="PANTHER" id="PTHR23048">
    <property type="entry name" value="MYOSIN LIGHT CHAIN 1, 3"/>
    <property type="match status" value="1"/>
</dbReference>
<dbReference type="AlphaFoldDB" id="A0ABD3WKN1"/>
<dbReference type="InterPro" id="IPR011992">
    <property type="entry name" value="EF-hand-dom_pair"/>
</dbReference>
<evidence type="ECO:0000256" key="2">
    <source>
        <dbReference type="ARBA" id="ARBA00022837"/>
    </source>
</evidence>